<dbReference type="GO" id="GO:0006974">
    <property type="term" value="P:DNA damage response"/>
    <property type="evidence" value="ECO:0007669"/>
    <property type="project" value="TreeGrafter"/>
</dbReference>
<organism evidence="2 3">
    <name type="scientific">Chitinivorax tropicus</name>
    <dbReference type="NCBI Taxonomy" id="714531"/>
    <lineage>
        <taxon>Bacteria</taxon>
        <taxon>Pseudomonadati</taxon>
        <taxon>Pseudomonadota</taxon>
        <taxon>Betaproteobacteria</taxon>
        <taxon>Chitinivorax</taxon>
    </lineage>
</organism>
<dbReference type="PANTHER" id="PTHR34387">
    <property type="entry name" value="SLR1258 PROTEIN"/>
    <property type="match status" value="1"/>
</dbReference>
<dbReference type="InterPro" id="IPR052022">
    <property type="entry name" value="26kDa_periplasmic_antigen"/>
</dbReference>
<dbReference type="Pfam" id="PF04402">
    <property type="entry name" value="SIMPL"/>
    <property type="match status" value="1"/>
</dbReference>
<feature type="chain" id="PRO_5032803311" evidence="1">
    <location>
        <begin position="21"/>
        <end position="229"/>
    </location>
</feature>
<evidence type="ECO:0000256" key="1">
    <source>
        <dbReference type="SAM" id="SignalP"/>
    </source>
</evidence>
<dbReference type="RefSeq" id="WP_184035547.1">
    <property type="nucleotide sequence ID" value="NZ_JACHHY010000004.1"/>
</dbReference>
<evidence type="ECO:0000313" key="3">
    <source>
        <dbReference type="Proteomes" id="UP000575898"/>
    </source>
</evidence>
<dbReference type="AlphaFoldDB" id="A0A840MK65"/>
<feature type="signal peptide" evidence="1">
    <location>
        <begin position="1"/>
        <end position="20"/>
    </location>
</feature>
<reference evidence="2 3" key="1">
    <citation type="submission" date="2020-08" db="EMBL/GenBank/DDBJ databases">
        <title>Genomic Encyclopedia of Type Strains, Phase IV (KMG-IV): sequencing the most valuable type-strain genomes for metagenomic binning, comparative biology and taxonomic classification.</title>
        <authorList>
            <person name="Goeker M."/>
        </authorList>
    </citation>
    <scope>NUCLEOTIDE SEQUENCE [LARGE SCALE GENOMIC DNA]</scope>
    <source>
        <strain evidence="2 3">DSM 27165</strain>
    </source>
</reference>
<protein>
    <submittedName>
        <fullName evidence="2">Putative secreted protein</fullName>
    </submittedName>
</protein>
<keyword evidence="3" id="KW-1185">Reference proteome</keyword>
<dbReference type="EMBL" id="JACHHY010000004">
    <property type="protein sequence ID" value="MBB5017549.1"/>
    <property type="molecule type" value="Genomic_DNA"/>
</dbReference>
<dbReference type="PANTHER" id="PTHR34387:SF1">
    <property type="entry name" value="PERIPLASMIC IMMUNOGENIC PROTEIN"/>
    <property type="match status" value="1"/>
</dbReference>
<name>A0A840MK65_9PROT</name>
<dbReference type="Proteomes" id="UP000575898">
    <property type="component" value="Unassembled WGS sequence"/>
</dbReference>
<dbReference type="Gene3D" id="3.30.110.170">
    <property type="entry name" value="Protein of unknown function (DUF541), domain 1"/>
    <property type="match status" value="1"/>
</dbReference>
<accession>A0A840MK65</accession>
<gene>
    <name evidence="2" type="ORF">HNQ59_000818</name>
</gene>
<dbReference type="InterPro" id="IPR007497">
    <property type="entry name" value="SIMPL/DUF541"/>
</dbReference>
<evidence type="ECO:0000313" key="2">
    <source>
        <dbReference type="EMBL" id="MBB5017549.1"/>
    </source>
</evidence>
<comment type="caution">
    <text evidence="2">The sequence shown here is derived from an EMBL/GenBank/DDBJ whole genome shotgun (WGS) entry which is preliminary data.</text>
</comment>
<keyword evidence="1" id="KW-0732">Signal</keyword>
<sequence>MRHLTIAALCGLVLAGLAQAEPLNYNVVNLQAEARREVPNDLMAVTMFTEQNDGDASRLSANLNKALTAAKVMADAYPKIKFYSGENQTYPVYDNKNRATGWRGRAEARLECRDFKQCAELIGKMQSVLQIGQWTFSISPERRRDVENELIGDALQAFNQRAEIVRASLKAKSVKVVNLNVNGGGGEPPPPVYAKRAMAMAMEAAPAPVAEGGTGAITVTVSGSVQLVE</sequence>
<proteinExistence type="predicted"/>
<dbReference type="Gene3D" id="3.30.70.2970">
    <property type="entry name" value="Protein of unknown function (DUF541), domain 2"/>
    <property type="match status" value="1"/>
</dbReference>